<dbReference type="AlphaFoldDB" id="A0A6B8VDA3"/>
<dbReference type="NCBIfam" id="NF005919">
    <property type="entry name" value="PRK07920.1"/>
    <property type="match status" value="1"/>
</dbReference>
<sequence>MKLIDALRSKDPAAIGYIAAWKIVGLLPTPMARWLFETAGARVARKEGATRYLRLNLARAVGKPASDVLVEQAMRSYARYWAEAFRLPVLSRHDLGERLDPHVTGREHLDASLSKGKGVVLTLPHSGNWDMAGVWLVHHAGSFTTVAERLRPDVLFEAFVEFREELGFGVLAHAGAEPPFERLQKVLLDGGIVCLLGERDLKGKGVPVKFFGEDTTFPAGPAQLALTTGAALHTVDSHFTPNGWGFAISPPLDVDDLGSTVQRIARNFEASIAAHPEDWHMLQPVWLADRRSRK</sequence>
<dbReference type="EMBL" id="CP046452">
    <property type="protein sequence ID" value="QGU02153.1"/>
    <property type="molecule type" value="Genomic_DNA"/>
</dbReference>
<protein>
    <submittedName>
        <fullName evidence="7">Phosphatidylinositol mannoside acyltransferase</fullName>
        <ecNumber evidence="7">2.3.1.-</ecNumber>
    </submittedName>
</protein>
<comment type="subcellular location">
    <subcellularLocation>
        <location evidence="1">Cell inner membrane</location>
    </subcellularLocation>
</comment>
<dbReference type="GO" id="GO:0005886">
    <property type="term" value="C:plasma membrane"/>
    <property type="evidence" value="ECO:0007669"/>
    <property type="project" value="UniProtKB-SubCell"/>
</dbReference>
<dbReference type="KEGG" id="ckw:CKALI_06420"/>
<keyword evidence="3" id="KW-0997">Cell inner membrane</keyword>
<reference evidence="8" key="1">
    <citation type="submission" date="2019-11" db="EMBL/GenBank/DDBJ databases">
        <title>Complete genome sequence of Corynebacterium kalinowskii 1959, a novel Corynebacterium species isolated from soil of a small paddock in Vilsendorf, Germany.</title>
        <authorList>
            <person name="Schaffert L."/>
            <person name="Ruwe M."/>
            <person name="Milse J."/>
            <person name="Hanuschka K."/>
            <person name="Ortseifen V."/>
            <person name="Droste J."/>
            <person name="Brandt D."/>
            <person name="Schlueter L."/>
            <person name="Kutter Y."/>
            <person name="Vinke S."/>
            <person name="Viehoefer P."/>
            <person name="Jacob L."/>
            <person name="Luebke N.-C."/>
            <person name="Schulte-Berndt E."/>
            <person name="Hain C."/>
            <person name="Linder M."/>
            <person name="Schmidt P."/>
            <person name="Wollenschlaeger L."/>
            <person name="Luttermann T."/>
            <person name="Thieme E."/>
            <person name="Hassa J."/>
            <person name="Haak M."/>
            <person name="Wittchen M."/>
            <person name="Mentz A."/>
            <person name="Persicke M."/>
            <person name="Busche T."/>
            <person name="Ruckert C."/>
        </authorList>
    </citation>
    <scope>NUCLEOTIDE SEQUENCE [LARGE SCALE GENOMIC DNA]</scope>
    <source>
        <strain evidence="8">1959</strain>
    </source>
</reference>
<dbReference type="Pfam" id="PF03279">
    <property type="entry name" value="Lip_A_acyltrans"/>
    <property type="match status" value="1"/>
</dbReference>
<accession>A0A6B8VDA3</accession>
<evidence type="ECO:0000256" key="1">
    <source>
        <dbReference type="ARBA" id="ARBA00004533"/>
    </source>
</evidence>
<keyword evidence="4 7" id="KW-0808">Transferase</keyword>
<keyword evidence="6 7" id="KW-0012">Acyltransferase</keyword>
<gene>
    <name evidence="7" type="ORF">CKALI_06420</name>
</gene>
<evidence type="ECO:0000313" key="7">
    <source>
        <dbReference type="EMBL" id="QGU02153.1"/>
    </source>
</evidence>
<dbReference type="GO" id="GO:0009247">
    <property type="term" value="P:glycolipid biosynthetic process"/>
    <property type="evidence" value="ECO:0007669"/>
    <property type="project" value="UniProtKB-ARBA"/>
</dbReference>
<dbReference type="GO" id="GO:0016746">
    <property type="term" value="F:acyltransferase activity"/>
    <property type="evidence" value="ECO:0007669"/>
    <property type="project" value="UniProtKB-KW"/>
</dbReference>
<organism evidence="7 8">
    <name type="scientific">Corynebacterium kalinowskii</name>
    <dbReference type="NCBI Taxonomy" id="2675216"/>
    <lineage>
        <taxon>Bacteria</taxon>
        <taxon>Bacillati</taxon>
        <taxon>Actinomycetota</taxon>
        <taxon>Actinomycetes</taxon>
        <taxon>Mycobacteriales</taxon>
        <taxon>Corynebacteriaceae</taxon>
        <taxon>Corynebacterium</taxon>
    </lineage>
</organism>
<evidence type="ECO:0000256" key="3">
    <source>
        <dbReference type="ARBA" id="ARBA00022519"/>
    </source>
</evidence>
<dbReference type="InterPro" id="IPR004960">
    <property type="entry name" value="LipA_acyltrans"/>
</dbReference>
<evidence type="ECO:0000256" key="2">
    <source>
        <dbReference type="ARBA" id="ARBA00022475"/>
    </source>
</evidence>
<dbReference type="RefSeq" id="WP_156192502.1">
    <property type="nucleotide sequence ID" value="NZ_CP046452.1"/>
</dbReference>
<dbReference type="EC" id="2.3.1.-" evidence="7"/>
<dbReference type="PANTHER" id="PTHR30606">
    <property type="entry name" value="LIPID A BIOSYNTHESIS LAUROYL ACYLTRANSFERASE"/>
    <property type="match status" value="1"/>
</dbReference>
<evidence type="ECO:0000256" key="5">
    <source>
        <dbReference type="ARBA" id="ARBA00023136"/>
    </source>
</evidence>
<evidence type="ECO:0000256" key="6">
    <source>
        <dbReference type="ARBA" id="ARBA00023315"/>
    </source>
</evidence>
<name>A0A6B8VDA3_9CORY</name>
<dbReference type="Proteomes" id="UP000427071">
    <property type="component" value="Chromosome"/>
</dbReference>
<keyword evidence="8" id="KW-1185">Reference proteome</keyword>
<keyword evidence="5" id="KW-0472">Membrane</keyword>
<dbReference type="PANTHER" id="PTHR30606:SF10">
    <property type="entry name" value="PHOSPHATIDYLINOSITOL MANNOSIDE ACYLTRANSFERASE"/>
    <property type="match status" value="1"/>
</dbReference>
<evidence type="ECO:0000256" key="4">
    <source>
        <dbReference type="ARBA" id="ARBA00022679"/>
    </source>
</evidence>
<dbReference type="CDD" id="cd07984">
    <property type="entry name" value="LPLAT_LABLAT-like"/>
    <property type="match status" value="1"/>
</dbReference>
<evidence type="ECO:0000313" key="8">
    <source>
        <dbReference type="Proteomes" id="UP000427071"/>
    </source>
</evidence>
<keyword evidence="2" id="KW-1003">Cell membrane</keyword>
<proteinExistence type="predicted"/>